<keyword evidence="9" id="KW-1185">Reference proteome</keyword>
<feature type="compositionally biased region" description="Low complexity" evidence="6">
    <location>
        <begin position="326"/>
        <end position="336"/>
    </location>
</feature>
<dbReference type="PRINTS" id="PR01021">
    <property type="entry name" value="OMPADOMAIN"/>
</dbReference>
<evidence type="ECO:0000256" key="5">
    <source>
        <dbReference type="PROSITE-ProRule" id="PRU00473"/>
    </source>
</evidence>
<dbReference type="InterPro" id="IPR006664">
    <property type="entry name" value="OMP_bac"/>
</dbReference>
<organism evidence="8 9">
    <name type="scientific">Hymenobacter gummosus</name>
    <dbReference type="NCBI Taxonomy" id="1776032"/>
    <lineage>
        <taxon>Bacteria</taxon>
        <taxon>Pseudomonadati</taxon>
        <taxon>Bacteroidota</taxon>
        <taxon>Cytophagia</taxon>
        <taxon>Cytophagales</taxon>
        <taxon>Hymenobacteraceae</taxon>
        <taxon>Hymenobacter</taxon>
    </lineage>
</organism>
<evidence type="ECO:0000256" key="6">
    <source>
        <dbReference type="SAM" id="MobiDB-lite"/>
    </source>
</evidence>
<name>A0A431U5G7_9BACT</name>
<evidence type="ECO:0000259" key="7">
    <source>
        <dbReference type="PROSITE" id="PS51123"/>
    </source>
</evidence>
<feature type="compositionally biased region" description="Pro residues" evidence="6">
    <location>
        <begin position="337"/>
        <end position="347"/>
    </location>
</feature>
<dbReference type="SUPFAM" id="SSF103647">
    <property type="entry name" value="TSP type-3 repeat"/>
    <property type="match status" value="2"/>
</dbReference>
<dbReference type="CDD" id="cd07185">
    <property type="entry name" value="OmpA_C-like"/>
    <property type="match status" value="1"/>
</dbReference>
<reference evidence="8 9" key="1">
    <citation type="submission" date="2018-12" db="EMBL/GenBank/DDBJ databases">
        <title>Hymenobacter gummosus sp. nov., isolated from a spring.</title>
        <authorList>
            <person name="Nie L."/>
        </authorList>
    </citation>
    <scope>NUCLEOTIDE SEQUENCE [LARGE SCALE GENOMIC DNA]</scope>
    <source>
        <strain evidence="8 9">KCTC 52166</strain>
    </source>
</reference>
<keyword evidence="3 5" id="KW-0472">Membrane</keyword>
<feature type="region of interest" description="Disordered" evidence="6">
    <location>
        <begin position="508"/>
        <end position="584"/>
    </location>
</feature>
<dbReference type="SUPFAM" id="SSF103088">
    <property type="entry name" value="OmpA-like"/>
    <property type="match status" value="1"/>
</dbReference>
<dbReference type="InterPro" id="IPR028974">
    <property type="entry name" value="TSP_type-3_rpt"/>
</dbReference>
<keyword evidence="4" id="KW-0998">Cell outer membrane</keyword>
<evidence type="ECO:0000256" key="2">
    <source>
        <dbReference type="ARBA" id="ARBA00022729"/>
    </source>
</evidence>
<feature type="domain" description="OmpA-like" evidence="7">
    <location>
        <begin position="383"/>
        <end position="500"/>
    </location>
</feature>
<dbReference type="InterPro" id="IPR003367">
    <property type="entry name" value="Thrombospondin_3-like_rpt"/>
</dbReference>
<dbReference type="InterPro" id="IPR006665">
    <property type="entry name" value="OmpA-like"/>
</dbReference>
<feature type="compositionally biased region" description="Basic residues" evidence="6">
    <location>
        <begin position="522"/>
        <end position="533"/>
    </location>
</feature>
<dbReference type="AlphaFoldDB" id="A0A431U5G7"/>
<comment type="caution">
    <text evidence="8">The sequence shown here is derived from an EMBL/GenBank/DDBJ whole genome shotgun (WGS) entry which is preliminary data.</text>
</comment>
<dbReference type="PANTHER" id="PTHR30329:SF21">
    <property type="entry name" value="LIPOPROTEIN YIAD-RELATED"/>
    <property type="match status" value="1"/>
</dbReference>
<feature type="compositionally biased region" description="Basic and acidic residues" evidence="6">
    <location>
        <begin position="304"/>
        <end position="322"/>
    </location>
</feature>
<dbReference type="Gene3D" id="4.10.1080.10">
    <property type="entry name" value="TSP type-3 repeat"/>
    <property type="match status" value="2"/>
</dbReference>
<dbReference type="PROSITE" id="PS51123">
    <property type="entry name" value="OMPA_2"/>
    <property type="match status" value="1"/>
</dbReference>
<keyword evidence="2" id="KW-0732">Signal</keyword>
<dbReference type="PANTHER" id="PTHR30329">
    <property type="entry name" value="STATOR ELEMENT OF FLAGELLAR MOTOR COMPLEX"/>
    <property type="match status" value="1"/>
</dbReference>
<evidence type="ECO:0000256" key="3">
    <source>
        <dbReference type="ARBA" id="ARBA00023136"/>
    </source>
</evidence>
<dbReference type="RefSeq" id="WP_126692947.1">
    <property type="nucleotide sequence ID" value="NZ_RXOF01000004.1"/>
</dbReference>
<dbReference type="GO" id="GO:0009279">
    <property type="term" value="C:cell outer membrane"/>
    <property type="evidence" value="ECO:0007669"/>
    <property type="project" value="UniProtKB-SubCell"/>
</dbReference>
<dbReference type="Proteomes" id="UP000282184">
    <property type="component" value="Unassembled WGS sequence"/>
</dbReference>
<sequence length="584" mass="62205">MKHHLPSLLLPLVLLTTLPRTGTAQNADRRTGVSLNLNVLQYKGDFGSEYWDFSHNNYAPGLAINQYLGRGLDLHAQLLYGTLSGRRSAATYFNTDVVNVNLGLKLKLNNGWALKEKSFLQPYLLVAPGWTFVNRAGYYNGERIDLNKGYFDLFGGAGLGFRLGGGVSLFVQSAQHLPLDADFDGETKAGAKRWNDQFMQHTVGLTFNLGQAADEDQDEVPDRKDRCPGTAPGTPVDEYGCPLDADHDGVPDAQDQCPGDAGTAELHGCPDRDNDGLADPDDACPEVAGKPELQGCPDADNDGVPDREDKCPDTPTDTHVDADGCPVADAPATPAQPAAPAPAPTPATPGDADNDGVPDAADRCPNAAGPASNKGCPEVKAETRQRLREATRFISFEPNKATLLPSSYPTLDGIAQILRDYPDYTLSIAGHTDSKGPAAFNQRLSRERAAAARAYLVGPGISESRLQLRGYGPAHPIAPNTTEAGRARNRRVEFDLYLTGDRNAAEVKYGKEPGAAPVKPKAPAKKAPVRKPAARNAAVKKPAAAVRKAPVRPTAKPAPTKPAAPAKKAPARQPAQTTPAPPRR</sequence>
<evidence type="ECO:0000256" key="1">
    <source>
        <dbReference type="ARBA" id="ARBA00004442"/>
    </source>
</evidence>
<dbReference type="Gene3D" id="3.30.1330.60">
    <property type="entry name" value="OmpA-like domain"/>
    <property type="match status" value="1"/>
</dbReference>
<dbReference type="InterPro" id="IPR050330">
    <property type="entry name" value="Bact_OuterMem_StrucFunc"/>
</dbReference>
<feature type="compositionally biased region" description="Low complexity" evidence="6">
    <location>
        <begin position="534"/>
        <end position="578"/>
    </location>
</feature>
<dbReference type="Pfam" id="PF00691">
    <property type="entry name" value="OmpA"/>
    <property type="match status" value="1"/>
</dbReference>
<proteinExistence type="predicted"/>
<dbReference type="GO" id="GO:0005509">
    <property type="term" value="F:calcium ion binding"/>
    <property type="evidence" value="ECO:0007669"/>
    <property type="project" value="InterPro"/>
</dbReference>
<accession>A0A431U5G7</accession>
<evidence type="ECO:0000256" key="4">
    <source>
        <dbReference type="ARBA" id="ARBA00023237"/>
    </source>
</evidence>
<protein>
    <submittedName>
        <fullName evidence="8">OmpA family protein</fullName>
    </submittedName>
</protein>
<dbReference type="PRINTS" id="PR01023">
    <property type="entry name" value="NAFLGMOTY"/>
</dbReference>
<feature type="region of interest" description="Disordered" evidence="6">
    <location>
        <begin position="215"/>
        <end position="383"/>
    </location>
</feature>
<dbReference type="EMBL" id="RXOF01000004">
    <property type="protein sequence ID" value="RTQ50882.1"/>
    <property type="molecule type" value="Genomic_DNA"/>
</dbReference>
<dbReference type="InterPro" id="IPR036737">
    <property type="entry name" value="OmpA-like_sf"/>
</dbReference>
<dbReference type="GO" id="GO:0007155">
    <property type="term" value="P:cell adhesion"/>
    <property type="evidence" value="ECO:0007669"/>
    <property type="project" value="InterPro"/>
</dbReference>
<evidence type="ECO:0000313" key="8">
    <source>
        <dbReference type="EMBL" id="RTQ50882.1"/>
    </source>
</evidence>
<dbReference type="Pfam" id="PF02412">
    <property type="entry name" value="TSP_3"/>
    <property type="match status" value="3"/>
</dbReference>
<dbReference type="OrthoDB" id="1522982at2"/>
<evidence type="ECO:0000313" key="9">
    <source>
        <dbReference type="Proteomes" id="UP000282184"/>
    </source>
</evidence>
<gene>
    <name evidence="8" type="ORF">EJV47_09720</name>
</gene>
<comment type="subcellular location">
    <subcellularLocation>
        <location evidence="1">Cell outer membrane</location>
    </subcellularLocation>
</comment>